<comment type="catalytic activity">
    <reaction evidence="11">
        <text>L-ornithine + NADPH + O2 = N(5)-hydroxy-L-ornithine + NADP(+) + H2O</text>
        <dbReference type="Rhea" id="RHEA:41508"/>
        <dbReference type="ChEBI" id="CHEBI:15377"/>
        <dbReference type="ChEBI" id="CHEBI:15379"/>
        <dbReference type="ChEBI" id="CHEBI:46911"/>
        <dbReference type="ChEBI" id="CHEBI:57783"/>
        <dbReference type="ChEBI" id="CHEBI:58349"/>
        <dbReference type="ChEBI" id="CHEBI:78275"/>
        <dbReference type="EC" id="1.14.13.196"/>
    </reaction>
</comment>
<keyword evidence="8" id="KW-0521">NADP</keyword>
<comment type="catalytic activity">
    <reaction evidence="12">
        <text>L-ornithine + NADH + O2 = N(5)-hydroxy-L-ornithine + NAD(+) + H2O</text>
        <dbReference type="Rhea" id="RHEA:41512"/>
        <dbReference type="ChEBI" id="CHEBI:15377"/>
        <dbReference type="ChEBI" id="CHEBI:15379"/>
        <dbReference type="ChEBI" id="CHEBI:46911"/>
        <dbReference type="ChEBI" id="CHEBI:57540"/>
        <dbReference type="ChEBI" id="CHEBI:57945"/>
        <dbReference type="ChEBI" id="CHEBI:78275"/>
        <dbReference type="EC" id="1.14.13.196"/>
    </reaction>
</comment>
<feature type="transmembrane region" description="Helical" evidence="13">
    <location>
        <begin position="12"/>
        <end position="30"/>
    </location>
</feature>
<dbReference type="SUPFAM" id="SSF51905">
    <property type="entry name" value="FAD/NAD(P)-binding domain"/>
    <property type="match status" value="1"/>
</dbReference>
<evidence type="ECO:0000256" key="11">
    <source>
        <dbReference type="ARBA" id="ARBA00047598"/>
    </source>
</evidence>
<evidence type="ECO:0000313" key="15">
    <source>
        <dbReference type="Proteomes" id="UP000053617"/>
    </source>
</evidence>
<keyword evidence="7" id="KW-0274">FAD</keyword>
<keyword evidence="15" id="KW-1185">Reference proteome</keyword>
<dbReference type="AlphaFoldDB" id="A0A0D2HE45"/>
<dbReference type="InterPro" id="IPR025700">
    <property type="entry name" value="Lys/Orn_oxygenase"/>
</dbReference>
<accession>A0A0D2HE45</accession>
<dbReference type="EMBL" id="KN847476">
    <property type="protein sequence ID" value="KIX08838.1"/>
    <property type="molecule type" value="Genomic_DNA"/>
</dbReference>
<keyword evidence="6" id="KW-0285">Flavoprotein</keyword>
<organism evidence="14 15">
    <name type="scientific">Rhinocladiella mackenziei CBS 650.93</name>
    <dbReference type="NCBI Taxonomy" id="1442369"/>
    <lineage>
        <taxon>Eukaryota</taxon>
        <taxon>Fungi</taxon>
        <taxon>Dikarya</taxon>
        <taxon>Ascomycota</taxon>
        <taxon>Pezizomycotina</taxon>
        <taxon>Eurotiomycetes</taxon>
        <taxon>Chaetothyriomycetidae</taxon>
        <taxon>Chaetothyriales</taxon>
        <taxon>Herpotrichiellaceae</taxon>
        <taxon>Rhinocladiella</taxon>
    </lineage>
</organism>
<evidence type="ECO:0000313" key="14">
    <source>
        <dbReference type="EMBL" id="KIX08838.1"/>
    </source>
</evidence>
<dbReference type="GO" id="GO:0006879">
    <property type="term" value="P:intracellular iron ion homeostasis"/>
    <property type="evidence" value="ECO:0007669"/>
    <property type="project" value="TreeGrafter"/>
</dbReference>
<evidence type="ECO:0000256" key="2">
    <source>
        <dbReference type="ARBA" id="ARBA00004924"/>
    </source>
</evidence>
<evidence type="ECO:0000256" key="1">
    <source>
        <dbReference type="ARBA" id="ARBA00001974"/>
    </source>
</evidence>
<keyword evidence="9" id="KW-0560">Oxidoreductase</keyword>
<proteinExistence type="inferred from homology"/>
<dbReference type="OrthoDB" id="3519933at2759"/>
<evidence type="ECO:0000256" key="8">
    <source>
        <dbReference type="ARBA" id="ARBA00022857"/>
    </source>
</evidence>
<dbReference type="PANTHER" id="PTHR42802">
    <property type="entry name" value="MONOOXYGENASE"/>
    <property type="match status" value="1"/>
</dbReference>
<reference evidence="14 15" key="1">
    <citation type="submission" date="2015-01" db="EMBL/GenBank/DDBJ databases">
        <title>The Genome Sequence of Rhinocladiella mackenzie CBS 650.93.</title>
        <authorList>
            <consortium name="The Broad Institute Genomics Platform"/>
            <person name="Cuomo C."/>
            <person name="de Hoog S."/>
            <person name="Gorbushina A."/>
            <person name="Stielow B."/>
            <person name="Teixiera M."/>
            <person name="Abouelleil A."/>
            <person name="Chapman S.B."/>
            <person name="Priest M."/>
            <person name="Young S.K."/>
            <person name="Wortman J."/>
            <person name="Nusbaum C."/>
            <person name="Birren B."/>
        </authorList>
    </citation>
    <scope>NUCLEOTIDE SEQUENCE [LARGE SCALE GENOMIC DNA]</scope>
    <source>
        <strain evidence="14 15">CBS 650.93</strain>
    </source>
</reference>
<dbReference type="VEuPathDB" id="FungiDB:Z518_03495"/>
<dbReference type="Proteomes" id="UP000053617">
    <property type="component" value="Unassembled WGS sequence"/>
</dbReference>
<comment type="similarity">
    <text evidence="3">Belongs to the lysine N(6)-hydroxylase/L-ornithine N(5)-oxygenase family.</text>
</comment>
<keyword evidence="13" id="KW-0812">Transmembrane</keyword>
<dbReference type="EC" id="1.14.13.196" evidence="4"/>
<keyword evidence="13" id="KW-0472">Membrane</keyword>
<dbReference type="HOGENOM" id="CLU_020931_2_0_1"/>
<comment type="pathway">
    <text evidence="2">Siderophore biosynthesis.</text>
</comment>
<keyword evidence="13" id="KW-1133">Transmembrane helix</keyword>
<dbReference type="PANTHER" id="PTHR42802:SF1">
    <property type="entry name" value="L-ORNITHINE N(5)-MONOOXYGENASE"/>
    <property type="match status" value="1"/>
</dbReference>
<dbReference type="GO" id="GO:0016491">
    <property type="term" value="F:oxidoreductase activity"/>
    <property type="evidence" value="ECO:0007669"/>
    <property type="project" value="UniProtKB-KW"/>
</dbReference>
<protein>
    <recommendedName>
        <fullName evidence="5">L-ornithine N(5)-monooxygenase</fullName>
        <ecNumber evidence="4">1.14.13.196</ecNumber>
    </recommendedName>
    <alternativeName>
        <fullName evidence="10">L-ornithine N(5)-oxygenase</fullName>
    </alternativeName>
</protein>
<dbReference type="InterPro" id="IPR036188">
    <property type="entry name" value="FAD/NAD-bd_sf"/>
</dbReference>
<evidence type="ECO:0000256" key="7">
    <source>
        <dbReference type="ARBA" id="ARBA00022827"/>
    </source>
</evidence>
<evidence type="ECO:0000256" key="9">
    <source>
        <dbReference type="ARBA" id="ARBA00023002"/>
    </source>
</evidence>
<evidence type="ECO:0000256" key="13">
    <source>
        <dbReference type="SAM" id="Phobius"/>
    </source>
</evidence>
<gene>
    <name evidence="14" type="ORF">Z518_03495</name>
</gene>
<evidence type="ECO:0000256" key="5">
    <source>
        <dbReference type="ARBA" id="ARBA00018612"/>
    </source>
</evidence>
<dbReference type="Pfam" id="PF13434">
    <property type="entry name" value="Lys_Orn_oxgnase"/>
    <property type="match status" value="1"/>
</dbReference>
<evidence type="ECO:0000256" key="4">
    <source>
        <dbReference type="ARBA" id="ARBA00012881"/>
    </source>
</evidence>
<evidence type="ECO:0000256" key="3">
    <source>
        <dbReference type="ARBA" id="ARBA00007588"/>
    </source>
</evidence>
<evidence type="ECO:0000256" key="6">
    <source>
        <dbReference type="ARBA" id="ARBA00022630"/>
    </source>
</evidence>
<evidence type="ECO:0000256" key="12">
    <source>
        <dbReference type="ARBA" id="ARBA00049248"/>
    </source>
</evidence>
<dbReference type="Gene3D" id="3.50.50.60">
    <property type="entry name" value="FAD/NAD(P)-binding domain"/>
    <property type="match status" value="1"/>
</dbReference>
<dbReference type="GeneID" id="25291566"/>
<sequence length="420" mass="47691">MDNNTEFDTTALELVCIGFGTTALSVAIALHERKSIDKTWFLESQPQARWKPNARIPSERLRTSFLNDLVTSENPRSKFTFLNYLHSTNQLIAYANSSQLCPSREMFTDYLRWCAACFQDQVKFNKCATAVLPLRRKDGPVELWKVVYSDSETRQQSSVAAKQVVIAVGNQPRIPHLLSTFNIRPRVVHSSECLDVIPSVLSATGGKSRLAVVGDGQNAADVFHYLQGIREDHQVTWFTRDPVLQGMDETPFVVDSTKRPISKMGQVLPIELRRRTDESFVHETRSVINCELLKSIYEVQYTQSVKQRDSKKWKCQIKLQSQLLKAEETPDRRIKLSFHPPDPEEAMTDANVFDLVIAATGYERNEYKRLMAPLMDLLDGRQITVNREYNVNFRVGSLAPGCSIWLQGSFADGEDVSPIL</sequence>
<name>A0A0D2HE45_9EURO</name>
<comment type="cofactor">
    <cofactor evidence="1">
        <name>FAD</name>
        <dbReference type="ChEBI" id="CHEBI:57692"/>
    </cofactor>
</comment>
<evidence type="ECO:0000256" key="10">
    <source>
        <dbReference type="ARBA" id="ARBA00030351"/>
    </source>
</evidence>
<dbReference type="RefSeq" id="XP_013275974.1">
    <property type="nucleotide sequence ID" value="XM_013420520.1"/>
</dbReference>